<gene>
    <name evidence="1" type="ORF">P5673_025267</name>
</gene>
<dbReference type="EMBL" id="JARQWQ010000077">
    <property type="protein sequence ID" value="KAK2553501.1"/>
    <property type="molecule type" value="Genomic_DNA"/>
</dbReference>
<evidence type="ECO:0000313" key="1">
    <source>
        <dbReference type="EMBL" id="KAK2553501.1"/>
    </source>
</evidence>
<protein>
    <submittedName>
        <fullName evidence="1">Uncharacterized protein</fullName>
    </submittedName>
</protein>
<keyword evidence="2" id="KW-1185">Reference proteome</keyword>
<accession>A0AAD9UXG5</accession>
<evidence type="ECO:0000313" key="2">
    <source>
        <dbReference type="Proteomes" id="UP001249851"/>
    </source>
</evidence>
<sequence length="101" mass="11647">MESEEQKRVISDDVPLIHRMRVNGRKMGRVELFNFQGYEFYIQAWCEDHRHVQNPSYCTQGLRKISDETKLSITTDGVTSANRAWKGSWHVYNGGALGTRG</sequence>
<organism evidence="1 2">
    <name type="scientific">Acropora cervicornis</name>
    <name type="common">Staghorn coral</name>
    <dbReference type="NCBI Taxonomy" id="6130"/>
    <lineage>
        <taxon>Eukaryota</taxon>
        <taxon>Metazoa</taxon>
        <taxon>Cnidaria</taxon>
        <taxon>Anthozoa</taxon>
        <taxon>Hexacorallia</taxon>
        <taxon>Scleractinia</taxon>
        <taxon>Astrocoeniina</taxon>
        <taxon>Acroporidae</taxon>
        <taxon>Acropora</taxon>
    </lineage>
</organism>
<reference evidence="1" key="2">
    <citation type="journal article" date="2023" name="Science">
        <title>Genomic signatures of disease resistance in endangered staghorn corals.</title>
        <authorList>
            <person name="Vollmer S.V."/>
            <person name="Selwyn J.D."/>
            <person name="Despard B.A."/>
            <person name="Roesel C.L."/>
        </authorList>
    </citation>
    <scope>NUCLEOTIDE SEQUENCE</scope>
    <source>
        <strain evidence="1">K2</strain>
    </source>
</reference>
<dbReference type="Proteomes" id="UP001249851">
    <property type="component" value="Unassembled WGS sequence"/>
</dbReference>
<proteinExistence type="predicted"/>
<name>A0AAD9UXG5_ACRCE</name>
<dbReference type="AlphaFoldDB" id="A0AAD9UXG5"/>
<reference evidence="1" key="1">
    <citation type="journal article" date="2023" name="G3 (Bethesda)">
        <title>Whole genome assembly and annotation of the endangered Caribbean coral Acropora cervicornis.</title>
        <authorList>
            <person name="Selwyn J.D."/>
            <person name="Vollmer S.V."/>
        </authorList>
    </citation>
    <scope>NUCLEOTIDE SEQUENCE</scope>
    <source>
        <strain evidence="1">K2</strain>
    </source>
</reference>
<comment type="caution">
    <text evidence="1">The sequence shown here is derived from an EMBL/GenBank/DDBJ whole genome shotgun (WGS) entry which is preliminary data.</text>
</comment>